<dbReference type="Gene3D" id="3.40.50.10320">
    <property type="entry name" value="LmbE-like"/>
    <property type="match status" value="1"/>
</dbReference>
<dbReference type="Proteomes" id="UP001442841">
    <property type="component" value="Chromosome"/>
</dbReference>
<dbReference type="SUPFAM" id="SSF102588">
    <property type="entry name" value="LmbE-like"/>
    <property type="match status" value="1"/>
</dbReference>
<protein>
    <submittedName>
        <fullName evidence="2">PIG-L family deacetylase</fullName>
        <ecNumber evidence="2">3.5.1.-</ecNumber>
    </submittedName>
</protein>
<proteinExistence type="predicted"/>
<sequence length="247" mass="27350">MTDEFVVSRTERGTPVSSWLEWQPAWPPLITETWERVVVVAAHPDDDVLGIGGLLAHLVQRGVEIVGIQATDGTAAYPHSPTVSPDELGRLRTAEIREAYARLGLPEPVHLGLPDGALADHEDRLTELLGEFLRPGDRWLAPWRADRHPDHEAAGRAAARACEGAPVEFFEYPIWMWHWAAPRSAQVPWGRALRLDLSPAERLAKRKAALCFRTQIAPLSDHPADAAVLPPFALERLTTDREVVFGA</sequence>
<dbReference type="InterPro" id="IPR024078">
    <property type="entry name" value="LmbE-like_dom_sf"/>
</dbReference>
<organism evidence="2 3">
    <name type="scientific">Ammonicoccus fulvus</name>
    <dbReference type="NCBI Taxonomy" id="3138240"/>
    <lineage>
        <taxon>Bacteria</taxon>
        <taxon>Bacillati</taxon>
        <taxon>Actinomycetota</taxon>
        <taxon>Actinomycetes</taxon>
        <taxon>Propionibacteriales</taxon>
        <taxon>Propionibacteriaceae</taxon>
        <taxon>Ammonicoccus</taxon>
    </lineage>
</organism>
<evidence type="ECO:0000313" key="2">
    <source>
        <dbReference type="EMBL" id="XAN06444.1"/>
    </source>
</evidence>
<keyword evidence="3" id="KW-1185">Reference proteome</keyword>
<dbReference type="InterPro" id="IPR003737">
    <property type="entry name" value="GlcNAc_PI_deacetylase-related"/>
</dbReference>
<accession>A0ABZ3FMW4</accession>
<reference evidence="2 3" key="1">
    <citation type="submission" date="2024-04" db="EMBL/GenBank/DDBJ databases">
        <title>Isolation of an actinomycete strain from pig manure.</title>
        <authorList>
            <person name="Gong T."/>
            <person name="Yu Z."/>
            <person name="An M."/>
            <person name="Wei C."/>
            <person name="Yang W."/>
            <person name="Liu L."/>
        </authorList>
    </citation>
    <scope>NUCLEOTIDE SEQUENCE [LARGE SCALE GENOMIC DNA]</scope>
    <source>
        <strain evidence="2 3">ZF39</strain>
    </source>
</reference>
<keyword evidence="1" id="KW-0862">Zinc</keyword>
<gene>
    <name evidence="2" type="ORF">AADG42_03670</name>
</gene>
<dbReference type="PANTHER" id="PTHR12993:SF29">
    <property type="entry name" value="BLR3841 PROTEIN"/>
    <property type="match status" value="1"/>
</dbReference>
<evidence type="ECO:0000256" key="1">
    <source>
        <dbReference type="ARBA" id="ARBA00022833"/>
    </source>
</evidence>
<dbReference type="EMBL" id="CP154795">
    <property type="protein sequence ID" value="XAN06444.1"/>
    <property type="molecule type" value="Genomic_DNA"/>
</dbReference>
<dbReference type="GO" id="GO:0016787">
    <property type="term" value="F:hydrolase activity"/>
    <property type="evidence" value="ECO:0007669"/>
    <property type="project" value="UniProtKB-KW"/>
</dbReference>
<dbReference type="EC" id="3.5.1.-" evidence="2"/>
<evidence type="ECO:0000313" key="3">
    <source>
        <dbReference type="Proteomes" id="UP001442841"/>
    </source>
</evidence>
<dbReference type="RefSeq" id="WP_425307873.1">
    <property type="nucleotide sequence ID" value="NZ_CP154795.1"/>
</dbReference>
<dbReference type="PANTHER" id="PTHR12993">
    <property type="entry name" value="N-ACETYLGLUCOSAMINYL-PHOSPHATIDYLINOSITOL DE-N-ACETYLASE-RELATED"/>
    <property type="match status" value="1"/>
</dbReference>
<name>A0ABZ3FMW4_9ACTN</name>
<keyword evidence="2" id="KW-0378">Hydrolase</keyword>
<dbReference type="Pfam" id="PF02585">
    <property type="entry name" value="PIG-L"/>
    <property type="match status" value="1"/>
</dbReference>